<dbReference type="InterPro" id="IPR036388">
    <property type="entry name" value="WH-like_DNA-bd_sf"/>
</dbReference>
<keyword evidence="6" id="KW-1185">Reference proteome</keyword>
<dbReference type="PROSITE" id="PS50043">
    <property type="entry name" value="HTH_LUXR_2"/>
    <property type="match status" value="1"/>
</dbReference>
<feature type="domain" description="HTH luxR-type" evidence="4">
    <location>
        <begin position="185"/>
        <end position="250"/>
    </location>
</feature>
<evidence type="ECO:0000313" key="6">
    <source>
        <dbReference type="Proteomes" id="UP000092651"/>
    </source>
</evidence>
<dbReference type="Gene3D" id="1.10.10.10">
    <property type="entry name" value="Winged helix-like DNA-binding domain superfamily/Winged helix DNA-binding domain"/>
    <property type="match status" value="1"/>
</dbReference>
<dbReference type="EMBL" id="MAYH01000012">
    <property type="protein sequence ID" value="OCA76457.1"/>
    <property type="molecule type" value="Genomic_DNA"/>
</dbReference>
<dbReference type="Gene3D" id="3.30.450.20">
    <property type="entry name" value="PAS domain"/>
    <property type="match status" value="1"/>
</dbReference>
<protein>
    <submittedName>
        <fullName evidence="5">Helix-turn-helix transcriptional regulator</fullName>
    </submittedName>
</protein>
<dbReference type="CDD" id="cd06170">
    <property type="entry name" value="LuxR_C_like"/>
    <property type="match status" value="1"/>
</dbReference>
<dbReference type="PRINTS" id="PR00038">
    <property type="entry name" value="HTHLUXR"/>
</dbReference>
<dbReference type="PANTHER" id="PTHR44688:SF16">
    <property type="entry name" value="DNA-BINDING TRANSCRIPTIONAL ACTIVATOR DEVR_DOSR"/>
    <property type="match status" value="1"/>
</dbReference>
<dbReference type="InterPro" id="IPR016032">
    <property type="entry name" value="Sig_transdc_resp-reg_C-effctor"/>
</dbReference>
<dbReference type="SUPFAM" id="SSF46894">
    <property type="entry name" value="C-terminal effector domain of the bipartite response regulators"/>
    <property type="match status" value="1"/>
</dbReference>
<dbReference type="SMART" id="SM00421">
    <property type="entry name" value="HTH_LUXR"/>
    <property type="match status" value="1"/>
</dbReference>
<name>A0A1B8ZXX3_9FLAO</name>
<comment type="caution">
    <text evidence="5">The sequence shown here is derived from an EMBL/GenBank/DDBJ whole genome shotgun (WGS) entry which is preliminary data.</text>
</comment>
<dbReference type="GO" id="GO:0003677">
    <property type="term" value="F:DNA binding"/>
    <property type="evidence" value="ECO:0007669"/>
    <property type="project" value="UniProtKB-KW"/>
</dbReference>
<accession>A0A1B8ZXX3</accession>
<keyword evidence="2" id="KW-0238">DNA-binding</keyword>
<keyword evidence="1" id="KW-0805">Transcription regulation</keyword>
<evidence type="ECO:0000313" key="5">
    <source>
        <dbReference type="EMBL" id="OCA76457.1"/>
    </source>
</evidence>
<keyword evidence="3" id="KW-0804">Transcription</keyword>
<gene>
    <name evidence="5" type="ORF">BBI01_04135</name>
</gene>
<organism evidence="5 6">
    <name type="scientific">Chryseobacterium artocarpi</name>
    <dbReference type="NCBI Taxonomy" id="1414727"/>
    <lineage>
        <taxon>Bacteria</taxon>
        <taxon>Pseudomonadati</taxon>
        <taxon>Bacteroidota</taxon>
        <taxon>Flavobacteriia</taxon>
        <taxon>Flavobacteriales</taxon>
        <taxon>Weeksellaceae</taxon>
        <taxon>Chryseobacterium group</taxon>
        <taxon>Chryseobacterium</taxon>
    </lineage>
</organism>
<dbReference type="InterPro" id="IPR000792">
    <property type="entry name" value="Tscrpt_reg_LuxR_C"/>
</dbReference>
<dbReference type="PANTHER" id="PTHR44688">
    <property type="entry name" value="DNA-BINDING TRANSCRIPTIONAL ACTIVATOR DEVR_DOSR"/>
    <property type="match status" value="1"/>
</dbReference>
<dbReference type="AlphaFoldDB" id="A0A1B8ZXX3"/>
<dbReference type="GO" id="GO:0006355">
    <property type="term" value="P:regulation of DNA-templated transcription"/>
    <property type="evidence" value="ECO:0007669"/>
    <property type="project" value="InterPro"/>
</dbReference>
<evidence type="ECO:0000256" key="1">
    <source>
        <dbReference type="ARBA" id="ARBA00023015"/>
    </source>
</evidence>
<evidence type="ECO:0000256" key="2">
    <source>
        <dbReference type="ARBA" id="ARBA00023125"/>
    </source>
</evidence>
<proteinExistence type="predicted"/>
<dbReference type="OrthoDB" id="1727128at2"/>
<dbReference type="Proteomes" id="UP000092651">
    <property type="component" value="Unassembled WGS sequence"/>
</dbReference>
<reference evidence="5 6" key="1">
    <citation type="submission" date="2016-07" db="EMBL/GenBank/DDBJ databases">
        <authorList>
            <person name="Jeong J.-J."/>
            <person name="Kim D.W."/>
            <person name="Sang M.K."/>
            <person name="Choi I.-G."/>
            <person name="Kim K.D."/>
        </authorList>
    </citation>
    <scope>NUCLEOTIDE SEQUENCE [LARGE SCALE GENOMIC DNA]</scope>
    <source>
        <strain evidence="5 6">UTM-3</strain>
    </source>
</reference>
<sequence length="252" mass="29048">MEQIKRFFNDKNDVSKDADIDYSQAGDYLEAVKALARTTYQSLYVINYQTKSFEYVSENPLFLCGKTSEEVKELGYAFYFQNVKPEDVEMLVKINEAGFEFYDKIPIEDRKLYSISYDFYLINSKKNLVLVNHKLAPMFLTEEGQVWKALCAVSLSNNSSSGNVVLSKEGSDEIWRYDLIENKWEKSEKIKLTSREFEILSLYASGLTINEIAGKLFITADTVKFHRKKLFEKIGVNNIAEALSYAKTNKLL</sequence>
<dbReference type="RefSeq" id="WP_065394125.1">
    <property type="nucleotide sequence ID" value="NZ_MAYH01000012.1"/>
</dbReference>
<evidence type="ECO:0000259" key="4">
    <source>
        <dbReference type="PROSITE" id="PS50043"/>
    </source>
</evidence>
<evidence type="ECO:0000256" key="3">
    <source>
        <dbReference type="ARBA" id="ARBA00023163"/>
    </source>
</evidence>
<dbReference type="Pfam" id="PF00196">
    <property type="entry name" value="GerE"/>
    <property type="match status" value="1"/>
</dbReference>